<feature type="domain" description="Ferrous iron transporter FeoA-like" evidence="2">
    <location>
        <begin position="10"/>
        <end position="78"/>
    </location>
</feature>
<organism evidence="3 4">
    <name type="scientific">Candidatus Coatesbacteria bacterium RBG_13_66_14</name>
    <dbReference type="NCBI Taxonomy" id="1817816"/>
    <lineage>
        <taxon>Bacteria</taxon>
        <taxon>Candidatus Coatesiibacteriota</taxon>
    </lineage>
</organism>
<evidence type="ECO:0000313" key="3">
    <source>
        <dbReference type="EMBL" id="OGD79008.1"/>
    </source>
</evidence>
<gene>
    <name evidence="3" type="ORF">A2Y64_04160</name>
</gene>
<comment type="caution">
    <text evidence="3">The sequence shown here is derived from an EMBL/GenBank/DDBJ whole genome shotgun (WGS) entry which is preliminary data.</text>
</comment>
<name>A0A1F5FH76_9BACT</name>
<dbReference type="SMART" id="SM00899">
    <property type="entry name" value="FeoA"/>
    <property type="match status" value="1"/>
</dbReference>
<proteinExistence type="predicted"/>
<dbReference type="PANTHER" id="PTHR43151:SF1">
    <property type="entry name" value="SSR2333 PROTEIN"/>
    <property type="match status" value="1"/>
</dbReference>
<accession>A0A1F5FH76</accession>
<dbReference type="AlphaFoldDB" id="A0A1F5FH76"/>
<evidence type="ECO:0000259" key="2">
    <source>
        <dbReference type="SMART" id="SM00899"/>
    </source>
</evidence>
<keyword evidence="1" id="KW-0408">Iron</keyword>
<dbReference type="Proteomes" id="UP000177187">
    <property type="component" value="Unassembled WGS sequence"/>
</dbReference>
<dbReference type="InterPro" id="IPR008988">
    <property type="entry name" value="Transcriptional_repressor_C"/>
</dbReference>
<dbReference type="SUPFAM" id="SSF50037">
    <property type="entry name" value="C-terminal domain of transcriptional repressors"/>
    <property type="match status" value="1"/>
</dbReference>
<evidence type="ECO:0000313" key="4">
    <source>
        <dbReference type="Proteomes" id="UP000177187"/>
    </source>
</evidence>
<reference evidence="3 4" key="1">
    <citation type="journal article" date="2016" name="Nat. Commun.">
        <title>Thousands of microbial genomes shed light on interconnected biogeochemical processes in an aquifer system.</title>
        <authorList>
            <person name="Anantharaman K."/>
            <person name="Brown C.T."/>
            <person name="Hug L.A."/>
            <person name="Sharon I."/>
            <person name="Castelle C.J."/>
            <person name="Probst A.J."/>
            <person name="Thomas B.C."/>
            <person name="Singh A."/>
            <person name="Wilkins M.J."/>
            <person name="Karaoz U."/>
            <person name="Brodie E.L."/>
            <person name="Williams K.H."/>
            <person name="Hubbard S.S."/>
            <person name="Banfield J.F."/>
        </authorList>
    </citation>
    <scope>NUCLEOTIDE SEQUENCE [LARGE SCALE GENOMIC DNA]</scope>
</reference>
<dbReference type="EMBL" id="MFAF01000017">
    <property type="protein sequence ID" value="OGD79008.1"/>
    <property type="molecule type" value="Genomic_DNA"/>
</dbReference>
<dbReference type="InterPro" id="IPR053184">
    <property type="entry name" value="FeoA-like"/>
</dbReference>
<protein>
    <recommendedName>
        <fullName evidence="2">Ferrous iron transporter FeoA-like domain-containing protein</fullName>
    </recommendedName>
</protein>
<sequence>MVEGRPDGALFIEELAPGDTFEVVAVHGGHMARMRLCELGLAAGVRAVVEEIFPLIIRVGDTRLALGRGLARKVDVRRVE</sequence>
<dbReference type="Pfam" id="PF04023">
    <property type="entry name" value="FeoA"/>
    <property type="match status" value="1"/>
</dbReference>
<dbReference type="Gene3D" id="2.30.30.90">
    <property type="match status" value="1"/>
</dbReference>
<dbReference type="InterPro" id="IPR038157">
    <property type="entry name" value="FeoA_core_dom"/>
</dbReference>
<dbReference type="GO" id="GO:0046914">
    <property type="term" value="F:transition metal ion binding"/>
    <property type="evidence" value="ECO:0007669"/>
    <property type="project" value="InterPro"/>
</dbReference>
<dbReference type="InterPro" id="IPR007167">
    <property type="entry name" value="Fe-transptr_FeoA-like"/>
</dbReference>
<evidence type="ECO:0000256" key="1">
    <source>
        <dbReference type="ARBA" id="ARBA00023004"/>
    </source>
</evidence>
<dbReference type="PANTHER" id="PTHR43151">
    <property type="entry name" value="FEOA FAMILY PROTEIN"/>
    <property type="match status" value="1"/>
</dbReference>